<dbReference type="InterPro" id="IPR014729">
    <property type="entry name" value="Rossmann-like_a/b/a_fold"/>
</dbReference>
<dbReference type="Pfam" id="PF01507">
    <property type="entry name" value="PAPS_reduct"/>
    <property type="match status" value="1"/>
</dbReference>
<dbReference type="InterPro" id="IPR002500">
    <property type="entry name" value="PAPS_reduct_dom"/>
</dbReference>
<gene>
    <name evidence="2" type="ORF">RXV79_16340</name>
</gene>
<dbReference type="SUPFAM" id="SSF52402">
    <property type="entry name" value="Adenine nucleotide alpha hydrolases-like"/>
    <property type="match status" value="1"/>
</dbReference>
<organism evidence="2 3">
    <name type="scientific">Piscinibacter gummiphilus</name>
    <dbReference type="NCBI Taxonomy" id="946333"/>
    <lineage>
        <taxon>Bacteria</taxon>
        <taxon>Pseudomonadati</taxon>
        <taxon>Pseudomonadota</taxon>
        <taxon>Betaproteobacteria</taxon>
        <taxon>Burkholderiales</taxon>
        <taxon>Sphaerotilaceae</taxon>
        <taxon>Piscinibacter</taxon>
    </lineage>
</organism>
<evidence type="ECO:0000313" key="2">
    <source>
        <dbReference type="EMBL" id="WOB06492.1"/>
    </source>
</evidence>
<protein>
    <submittedName>
        <fullName evidence="2">Phosphoadenosine phosphosulfate reductase family protein</fullName>
    </submittedName>
</protein>
<keyword evidence="3" id="KW-1185">Reference proteome</keyword>
<dbReference type="RefSeq" id="WP_316698957.1">
    <property type="nucleotide sequence ID" value="NZ_CP136336.1"/>
</dbReference>
<accession>A0ABZ0CU82</accession>
<name>A0ABZ0CU82_9BURK</name>
<feature type="domain" description="Phosphoadenosine phosphosulphate reductase" evidence="1">
    <location>
        <begin position="19"/>
        <end position="203"/>
    </location>
</feature>
<proteinExistence type="predicted"/>
<evidence type="ECO:0000259" key="1">
    <source>
        <dbReference type="Pfam" id="PF01507"/>
    </source>
</evidence>
<dbReference type="Gene3D" id="3.40.50.620">
    <property type="entry name" value="HUPs"/>
    <property type="match status" value="1"/>
</dbReference>
<sequence length="276" mass="30858">MIPQAIRDLVARGALFVANHSGGKDSQAMYLMLRDLVPREQLVIVHADLGAVEWAGAVGHILATTAGERFVTCQARRNLLQMIDDRGMFPSPEMRQCTSDLKRGPIEKVIRGITRERQALGIKEWGLVVNCMGMRAQESSGRKKLPVFKLSARNSKAGREWYDWLPIHGMLEDEVFATIAAAGQQPHIVYQLGMRRFSCVFCIMASEEDLKTAARLATERPELLNDPHLYAKYVSLERTTGQVMLMPKSRKGQEPLKRTLEDITGVKADLSVLEVA</sequence>
<reference evidence="2 3" key="1">
    <citation type="submission" date="2023-10" db="EMBL/GenBank/DDBJ databases">
        <title>Bacteria for the degradation of biodegradable plastic PBAT(Polybutylene adipate terephthalate).</title>
        <authorList>
            <person name="Weon H.-Y."/>
            <person name="Yeon J."/>
        </authorList>
    </citation>
    <scope>NUCLEOTIDE SEQUENCE [LARGE SCALE GENOMIC DNA]</scope>
    <source>
        <strain evidence="2 3">SBD 7-3</strain>
    </source>
</reference>
<evidence type="ECO:0000313" key="3">
    <source>
        <dbReference type="Proteomes" id="UP001303946"/>
    </source>
</evidence>
<dbReference type="Proteomes" id="UP001303946">
    <property type="component" value="Chromosome"/>
</dbReference>
<dbReference type="EMBL" id="CP136336">
    <property type="protein sequence ID" value="WOB06492.1"/>
    <property type="molecule type" value="Genomic_DNA"/>
</dbReference>